<comment type="similarity">
    <text evidence="1">Belongs to the MT-A70-like family.</text>
</comment>
<dbReference type="EMBL" id="KI393051">
    <property type="protein sequence ID" value="ERN09227.1"/>
    <property type="molecule type" value="Genomic_DNA"/>
</dbReference>
<dbReference type="PROSITE" id="PS51143">
    <property type="entry name" value="MT_A70"/>
    <property type="match status" value="1"/>
</dbReference>
<gene>
    <name evidence="2" type="ORF">AMTR_s00014p00258050</name>
</gene>
<evidence type="ECO:0000313" key="3">
    <source>
        <dbReference type="Proteomes" id="UP000017836"/>
    </source>
</evidence>
<name>W1PGW1_AMBTC</name>
<dbReference type="Gramene" id="ERN09227">
    <property type="protein sequence ID" value="ERN09227"/>
    <property type="gene ID" value="AMTR_s00014p00258050"/>
</dbReference>
<organism evidence="2 3">
    <name type="scientific">Amborella trichopoda</name>
    <dbReference type="NCBI Taxonomy" id="13333"/>
    <lineage>
        <taxon>Eukaryota</taxon>
        <taxon>Viridiplantae</taxon>
        <taxon>Streptophyta</taxon>
        <taxon>Embryophyta</taxon>
        <taxon>Tracheophyta</taxon>
        <taxon>Spermatophyta</taxon>
        <taxon>Magnoliopsida</taxon>
        <taxon>Amborellales</taxon>
        <taxon>Amborellaceae</taxon>
        <taxon>Amborella</taxon>
    </lineage>
</organism>
<dbReference type="Proteomes" id="UP000017836">
    <property type="component" value="Unassembled WGS sequence"/>
</dbReference>
<dbReference type="eggNOG" id="KOG2098">
    <property type="taxonomic scope" value="Eukaryota"/>
</dbReference>
<keyword evidence="3" id="KW-1185">Reference proteome</keyword>
<dbReference type="HOGENOM" id="CLU_2362513_0_0_1"/>
<reference evidence="3" key="1">
    <citation type="journal article" date="2013" name="Science">
        <title>The Amborella genome and the evolution of flowering plants.</title>
        <authorList>
            <consortium name="Amborella Genome Project"/>
        </authorList>
    </citation>
    <scope>NUCLEOTIDE SEQUENCE [LARGE SCALE GENOMIC DNA]</scope>
</reference>
<sequence length="96" mass="11058">MELGLECLELWGYIEELIWVKINQLQRIIRTGHWLNHNKEHCLVRIKGNLEVISNIDTDVIVVEFEKQAVQARCDVPYAGENKPKDKKVGVICSDA</sequence>
<protein>
    <submittedName>
        <fullName evidence="2">Uncharacterized protein</fullName>
    </submittedName>
</protein>
<dbReference type="Pfam" id="PF05063">
    <property type="entry name" value="MT-A70"/>
    <property type="match status" value="1"/>
</dbReference>
<dbReference type="InterPro" id="IPR007757">
    <property type="entry name" value="MT-A70-like"/>
</dbReference>
<dbReference type="PANTHER" id="PTHR12829">
    <property type="entry name" value="N6-ADENOSINE-METHYLTRANSFERASE"/>
    <property type="match status" value="1"/>
</dbReference>
<dbReference type="PANTHER" id="PTHR12829:SF2">
    <property type="entry name" value="N6-ADENOSINE-METHYLTRANSFERASE MT-A70-LIKE"/>
    <property type="match status" value="1"/>
</dbReference>
<accession>W1PGW1</accession>
<evidence type="ECO:0000256" key="1">
    <source>
        <dbReference type="PROSITE-ProRule" id="PRU00489"/>
    </source>
</evidence>
<evidence type="ECO:0000313" key="2">
    <source>
        <dbReference type="EMBL" id="ERN09227.1"/>
    </source>
</evidence>
<dbReference type="AlphaFoldDB" id="W1PGW1"/>
<dbReference type="STRING" id="13333.W1PGW1"/>
<proteinExistence type="inferred from homology"/>